<dbReference type="RefSeq" id="WP_133968482.1">
    <property type="nucleotide sequence ID" value="NZ_SORL01000010.1"/>
</dbReference>
<protein>
    <recommendedName>
        <fullName evidence="3">Lipoprotein</fullName>
    </recommendedName>
</protein>
<dbReference type="PROSITE" id="PS51257">
    <property type="entry name" value="PROKAR_LIPOPROTEIN"/>
    <property type="match status" value="1"/>
</dbReference>
<name>A0A4R8M6L9_9FLAO</name>
<accession>A0A4R8M6L9</accession>
<sequence length="245" mass="28849">MKKLITISFLFLFFILLTSCGCADYFTEKRTFLKSSFCFDKKIIKENINKSYLIRELKKSIEDDINLITASNEQKAPIPKSELANKLNTLLNTNYDNDILKQWGNLYLVKNYFSRESSKFSLNSEILQKEFEKAEEFVYRKMIRYKYITEIKEPIIITDEIKFVNNKNSYQELIIDISNFKKQDLVYQIVNKTKNGKIKIENDTILKFKVNKGYIGNDDFKIKICSQNFLCTSKKINLIISSSEE</sequence>
<keyword evidence="2" id="KW-1185">Reference proteome</keyword>
<organism evidence="1 2">
    <name type="scientific">Algibacter lectus</name>
    <dbReference type="NCBI Taxonomy" id="221126"/>
    <lineage>
        <taxon>Bacteria</taxon>
        <taxon>Pseudomonadati</taxon>
        <taxon>Bacteroidota</taxon>
        <taxon>Flavobacteriia</taxon>
        <taxon>Flavobacteriales</taxon>
        <taxon>Flavobacteriaceae</taxon>
        <taxon>Algibacter</taxon>
    </lineage>
</organism>
<evidence type="ECO:0000313" key="2">
    <source>
        <dbReference type="Proteomes" id="UP000294824"/>
    </source>
</evidence>
<gene>
    <name evidence="1" type="ORF">DFQ06_3040</name>
</gene>
<dbReference type="EMBL" id="SORL01000010">
    <property type="protein sequence ID" value="TDY61029.1"/>
    <property type="molecule type" value="Genomic_DNA"/>
</dbReference>
<proteinExistence type="predicted"/>
<dbReference type="Proteomes" id="UP000294824">
    <property type="component" value="Unassembled WGS sequence"/>
</dbReference>
<evidence type="ECO:0008006" key="3">
    <source>
        <dbReference type="Google" id="ProtNLM"/>
    </source>
</evidence>
<comment type="caution">
    <text evidence="1">The sequence shown here is derived from an EMBL/GenBank/DDBJ whole genome shotgun (WGS) entry which is preliminary data.</text>
</comment>
<dbReference type="AlphaFoldDB" id="A0A4R8M6L9"/>
<reference evidence="1 2" key="1">
    <citation type="submission" date="2019-03" db="EMBL/GenBank/DDBJ databases">
        <title>Genomic Encyclopedia of Type Strains, Phase III (KMG-III): the genomes of soil and plant-associated and newly described type strains.</title>
        <authorList>
            <person name="Whitman W."/>
        </authorList>
    </citation>
    <scope>NUCLEOTIDE SEQUENCE [LARGE SCALE GENOMIC DNA]</scope>
    <source>
        <strain evidence="1 2">CECT 8301</strain>
    </source>
</reference>
<evidence type="ECO:0000313" key="1">
    <source>
        <dbReference type="EMBL" id="TDY61029.1"/>
    </source>
</evidence>